<evidence type="ECO:0000256" key="1">
    <source>
        <dbReference type="SAM" id="MobiDB-lite"/>
    </source>
</evidence>
<evidence type="ECO:0000313" key="3">
    <source>
        <dbReference type="EMBL" id="WUS27746.1"/>
    </source>
</evidence>
<dbReference type="EMBL" id="CP108473">
    <property type="protein sequence ID" value="WUS27746.1"/>
    <property type="molecule type" value="Genomic_DNA"/>
</dbReference>
<protein>
    <submittedName>
        <fullName evidence="3">Uncharacterized protein</fullName>
    </submittedName>
</protein>
<dbReference type="Proteomes" id="UP001432292">
    <property type="component" value="Chromosome"/>
</dbReference>
<feature type="compositionally biased region" description="Low complexity" evidence="1">
    <location>
        <begin position="23"/>
        <end position="41"/>
    </location>
</feature>
<organism evidence="3 4">
    <name type="scientific">Streptomyces caniferus</name>
    <dbReference type="NCBI Taxonomy" id="285557"/>
    <lineage>
        <taxon>Bacteria</taxon>
        <taxon>Bacillati</taxon>
        <taxon>Actinomycetota</taxon>
        <taxon>Actinomycetes</taxon>
        <taxon>Kitasatosporales</taxon>
        <taxon>Streptomycetaceae</taxon>
        <taxon>Streptomyces</taxon>
    </lineage>
</organism>
<evidence type="ECO:0000313" key="2">
    <source>
        <dbReference type="EMBL" id="WUS20821.1"/>
    </source>
</evidence>
<keyword evidence="4" id="KW-1185">Reference proteome</keyword>
<dbReference type="EMBL" id="CP108473">
    <property type="protein sequence ID" value="WUS20821.1"/>
    <property type="molecule type" value="Genomic_DNA"/>
</dbReference>
<feature type="region of interest" description="Disordered" evidence="1">
    <location>
        <begin position="20"/>
        <end position="41"/>
    </location>
</feature>
<dbReference type="RefSeq" id="WP_329126590.1">
    <property type="nucleotide sequence ID" value="NZ_CP108473.1"/>
</dbReference>
<name>A0ABZ1VY54_9ACTN</name>
<evidence type="ECO:0000313" key="4">
    <source>
        <dbReference type="Proteomes" id="UP001432292"/>
    </source>
</evidence>
<gene>
    <name evidence="2" type="ORF">OG727_00045</name>
    <name evidence="3" type="ORF">OG727_38800</name>
</gene>
<accession>A0ABZ1VY54</accession>
<proteinExistence type="predicted"/>
<sequence>MTAVPVMTLVAVSMNQVIHGRTRSPSASTSSGAWTWSVSQA</sequence>
<reference evidence="3" key="1">
    <citation type="submission" date="2022-10" db="EMBL/GenBank/DDBJ databases">
        <title>The complete genomes of actinobacterial strains from the NBC collection.</title>
        <authorList>
            <person name="Joergensen T.S."/>
            <person name="Alvarez Arevalo M."/>
            <person name="Sterndorff E.B."/>
            <person name="Faurdal D."/>
            <person name="Vuksanovic O."/>
            <person name="Mourched A.-S."/>
            <person name="Charusanti P."/>
            <person name="Shaw S."/>
            <person name="Blin K."/>
            <person name="Weber T."/>
        </authorList>
    </citation>
    <scope>NUCLEOTIDE SEQUENCE</scope>
    <source>
        <strain evidence="3">NBC_01256</strain>
    </source>
</reference>